<keyword evidence="3" id="KW-1185">Reference proteome</keyword>
<proteinExistence type="predicted"/>
<dbReference type="Proteomes" id="UP000277204">
    <property type="component" value="Unassembled WGS sequence"/>
</dbReference>
<organism evidence="2 3">
    <name type="scientific">Schistosoma margrebowiei</name>
    <dbReference type="NCBI Taxonomy" id="48269"/>
    <lineage>
        <taxon>Eukaryota</taxon>
        <taxon>Metazoa</taxon>
        <taxon>Spiralia</taxon>
        <taxon>Lophotrochozoa</taxon>
        <taxon>Platyhelminthes</taxon>
        <taxon>Trematoda</taxon>
        <taxon>Digenea</taxon>
        <taxon>Strigeidida</taxon>
        <taxon>Schistosomatoidea</taxon>
        <taxon>Schistosomatidae</taxon>
        <taxon>Schistosoma</taxon>
    </lineage>
</organism>
<sequence length="149" mass="17727">MESSRPKEKRRTKEQITPRNGNRHEENEQELDGIRNGGPGQSGLESVGRRPMLHWERNSEYYQRKDRIHTIEEHMQIKTIVKQQQSENLQHSPTVRSWSLGNYCNHHYHHHYQNSTCICKQLSTQDFQYLLIGYHHQQPIVRVNKSISS</sequence>
<accession>A0A183MEB1</accession>
<evidence type="ECO:0000313" key="2">
    <source>
        <dbReference type="EMBL" id="VDP15695.1"/>
    </source>
</evidence>
<name>A0A183MEB1_9TREM</name>
<dbReference type="AlphaFoldDB" id="A0A183MEB1"/>
<reference evidence="2 3" key="1">
    <citation type="submission" date="2018-11" db="EMBL/GenBank/DDBJ databases">
        <authorList>
            <consortium name="Pathogen Informatics"/>
        </authorList>
    </citation>
    <scope>NUCLEOTIDE SEQUENCE [LARGE SCALE GENOMIC DNA]</scope>
    <source>
        <strain evidence="2 3">Zambia</strain>
    </source>
</reference>
<feature type="region of interest" description="Disordered" evidence="1">
    <location>
        <begin position="1"/>
        <end position="50"/>
    </location>
</feature>
<gene>
    <name evidence="2" type="ORF">SMRZ_LOCUS14386</name>
</gene>
<protein>
    <submittedName>
        <fullName evidence="2">Uncharacterized protein</fullName>
    </submittedName>
</protein>
<evidence type="ECO:0000256" key="1">
    <source>
        <dbReference type="SAM" id="MobiDB-lite"/>
    </source>
</evidence>
<evidence type="ECO:0000313" key="3">
    <source>
        <dbReference type="Proteomes" id="UP000277204"/>
    </source>
</evidence>
<dbReference type="EMBL" id="UZAI01016776">
    <property type="protein sequence ID" value="VDP15695.1"/>
    <property type="molecule type" value="Genomic_DNA"/>
</dbReference>
<feature type="compositionally biased region" description="Basic and acidic residues" evidence="1">
    <location>
        <begin position="1"/>
        <end position="26"/>
    </location>
</feature>